<comment type="caution">
    <text evidence="1">The sequence shown here is derived from an EMBL/GenBank/DDBJ whole genome shotgun (WGS) entry which is preliminary data.</text>
</comment>
<keyword evidence="1" id="KW-0223">Dioxygenase</keyword>
<accession>A0ABW6BWA8</accession>
<dbReference type="Gene3D" id="2.60.120.620">
    <property type="entry name" value="q2cbj1_9rhob like domain"/>
    <property type="match status" value="1"/>
</dbReference>
<keyword evidence="2" id="KW-1185">Reference proteome</keyword>
<gene>
    <name evidence="1" type="ORF">ACFS7Z_12445</name>
</gene>
<proteinExistence type="predicted"/>
<keyword evidence="1" id="KW-0560">Oxidoreductase</keyword>
<dbReference type="Proteomes" id="UP001597641">
    <property type="component" value="Unassembled WGS sequence"/>
</dbReference>
<dbReference type="EMBL" id="JBHUOX010000008">
    <property type="protein sequence ID" value="MFD3001179.1"/>
    <property type="molecule type" value="Genomic_DNA"/>
</dbReference>
<evidence type="ECO:0000313" key="1">
    <source>
        <dbReference type="EMBL" id="MFD3001179.1"/>
    </source>
</evidence>
<dbReference type="InterPro" id="IPR008775">
    <property type="entry name" value="Phytyl_CoA_dOase-like"/>
</dbReference>
<sequence>MTAALNSVQIQKFIEEGYVMLTDAFPKELAEEGRRLLWNDTGCSPDEPATWTKPVIRLGDYAQEPFRKAVNTPLLHAAFDQLVGEGKWLPRNSLGTFPVRFPCPDEPGDTGWHVDASFPGEEPDNFLGWRVNVNSKGRTLLMLFLFSDVGEKDAPTRIRVGSHLDVAKLLEPAGEAGMSCMELAQKLDVTAARREVLATGKAGTVYLCHPFLVHAAQPHCGTAPRFMAQPPLLPATEFSLHRPNVGYSLVEIAIRRGKQV</sequence>
<dbReference type="RefSeq" id="WP_377484983.1">
    <property type="nucleotide sequence ID" value="NZ_JBHUOX010000008.1"/>
</dbReference>
<reference evidence="2" key="1">
    <citation type="journal article" date="2019" name="Int. J. Syst. Evol. Microbiol.">
        <title>The Global Catalogue of Microorganisms (GCM) 10K type strain sequencing project: providing services to taxonomists for standard genome sequencing and annotation.</title>
        <authorList>
            <consortium name="The Broad Institute Genomics Platform"/>
            <consortium name="The Broad Institute Genome Sequencing Center for Infectious Disease"/>
            <person name="Wu L."/>
            <person name="Ma J."/>
        </authorList>
    </citation>
    <scope>NUCLEOTIDE SEQUENCE [LARGE SCALE GENOMIC DNA]</scope>
    <source>
        <strain evidence="2">KCTC 23984</strain>
    </source>
</reference>
<protein>
    <submittedName>
        <fullName evidence="1">Phytanoyl-CoA dioxygenase family protein</fullName>
    </submittedName>
</protein>
<organism evidence="1 2">
    <name type="scientific">Pontibacter toksunensis</name>
    <dbReference type="NCBI Taxonomy" id="1332631"/>
    <lineage>
        <taxon>Bacteria</taxon>
        <taxon>Pseudomonadati</taxon>
        <taxon>Bacteroidota</taxon>
        <taxon>Cytophagia</taxon>
        <taxon>Cytophagales</taxon>
        <taxon>Hymenobacteraceae</taxon>
        <taxon>Pontibacter</taxon>
    </lineage>
</organism>
<dbReference type="SUPFAM" id="SSF51197">
    <property type="entry name" value="Clavaminate synthase-like"/>
    <property type="match status" value="1"/>
</dbReference>
<name>A0ABW6BWA8_9BACT</name>
<dbReference type="GO" id="GO:0051213">
    <property type="term" value="F:dioxygenase activity"/>
    <property type="evidence" value="ECO:0007669"/>
    <property type="project" value="UniProtKB-KW"/>
</dbReference>
<dbReference type="Pfam" id="PF05721">
    <property type="entry name" value="PhyH"/>
    <property type="match status" value="1"/>
</dbReference>
<evidence type="ECO:0000313" key="2">
    <source>
        <dbReference type="Proteomes" id="UP001597641"/>
    </source>
</evidence>